<evidence type="ECO:0000313" key="3">
    <source>
        <dbReference type="EMBL" id="ADG05883.1"/>
    </source>
</evidence>
<dbReference type="HOGENOM" id="CLU_2523248_0_0_9"/>
<gene>
    <name evidence="3" type="ordered locus">Btus_1148</name>
</gene>
<dbReference type="EMBL" id="CP002017">
    <property type="protein sequence ID" value="ADG05883.1"/>
    <property type="molecule type" value="Genomic_DNA"/>
</dbReference>
<dbReference type="Proteomes" id="UP000002368">
    <property type="component" value="Chromosome"/>
</dbReference>
<keyword evidence="2" id="KW-1133">Transmembrane helix</keyword>
<feature type="transmembrane region" description="Helical" evidence="2">
    <location>
        <begin position="6"/>
        <end position="24"/>
    </location>
</feature>
<keyword evidence="2" id="KW-0812">Transmembrane</keyword>
<feature type="region of interest" description="Disordered" evidence="1">
    <location>
        <begin position="61"/>
        <end position="84"/>
    </location>
</feature>
<reference evidence="3 4" key="1">
    <citation type="journal article" date="2011" name="Stand. Genomic Sci.">
        <title>Complete genome sequence of the thermophilic, hydrogen-oxidizing Bacillus tusciae type strain (T2) and reclassification in the new genus, Kyrpidia gen. nov. as Kyrpidia tusciae comb. nov. and emendation of the family Alicyclobacillaceae da Costa and Rainey, 2010.</title>
        <authorList>
            <person name="Klenk H.P."/>
            <person name="Lapidus A."/>
            <person name="Chertkov O."/>
            <person name="Copeland A."/>
            <person name="Del Rio T.G."/>
            <person name="Nolan M."/>
            <person name="Lucas S."/>
            <person name="Chen F."/>
            <person name="Tice H."/>
            <person name="Cheng J.F."/>
            <person name="Han C."/>
            <person name="Bruce D."/>
            <person name="Goodwin L."/>
            <person name="Pitluck S."/>
            <person name="Pati A."/>
            <person name="Ivanova N."/>
            <person name="Mavromatis K."/>
            <person name="Daum C."/>
            <person name="Chen A."/>
            <person name="Palaniappan K."/>
            <person name="Chang Y.J."/>
            <person name="Land M."/>
            <person name="Hauser L."/>
            <person name="Jeffries C.D."/>
            <person name="Detter J.C."/>
            <person name="Rohde M."/>
            <person name="Abt B."/>
            <person name="Pukall R."/>
            <person name="Goker M."/>
            <person name="Bristow J."/>
            <person name="Markowitz V."/>
            <person name="Hugenholtz P."/>
            <person name="Eisen J.A."/>
        </authorList>
    </citation>
    <scope>NUCLEOTIDE SEQUENCE [LARGE SCALE GENOMIC DNA]</scope>
    <source>
        <strain evidence="3 4">DSM 2912</strain>
    </source>
</reference>
<accession>D5WXG2</accession>
<evidence type="ECO:0000256" key="1">
    <source>
        <dbReference type="SAM" id="MobiDB-lite"/>
    </source>
</evidence>
<dbReference type="AlphaFoldDB" id="D5WXG2"/>
<keyword evidence="2" id="KW-0472">Membrane</keyword>
<evidence type="ECO:0000313" key="4">
    <source>
        <dbReference type="Proteomes" id="UP000002368"/>
    </source>
</evidence>
<evidence type="ECO:0000256" key="2">
    <source>
        <dbReference type="SAM" id="Phobius"/>
    </source>
</evidence>
<proteinExistence type="predicted"/>
<keyword evidence="4" id="KW-1185">Reference proteome</keyword>
<organism evidence="3 4">
    <name type="scientific">Kyrpidia tusciae (strain DSM 2912 / NBRC 15312 / T2)</name>
    <name type="common">Bacillus tusciae</name>
    <dbReference type="NCBI Taxonomy" id="562970"/>
    <lineage>
        <taxon>Bacteria</taxon>
        <taxon>Bacillati</taxon>
        <taxon>Bacillota</taxon>
        <taxon>Bacilli</taxon>
        <taxon>Bacillales</taxon>
        <taxon>Alicyclobacillaceae</taxon>
        <taxon>Kyrpidia</taxon>
    </lineage>
</organism>
<protein>
    <submittedName>
        <fullName evidence="3">Uncharacterized protein</fullName>
    </submittedName>
</protein>
<name>D5WXG2_KYRT2</name>
<dbReference type="KEGG" id="bts:Btus_1148"/>
<sequence>MNHWQLVLLGLIAGGTIYIGLPLGRLSGLNSKVRAILSMLSPPESWFICWWRFSVKRRGIQPAPSNLPLRGRGRRGARSPMSSC</sequence>